<evidence type="ECO:0000256" key="4">
    <source>
        <dbReference type="ARBA" id="ARBA00023157"/>
    </source>
</evidence>
<feature type="domain" description="Peptidase S1" evidence="5">
    <location>
        <begin position="1"/>
        <end position="274"/>
    </location>
</feature>
<dbReference type="GO" id="GO:0006508">
    <property type="term" value="P:proteolysis"/>
    <property type="evidence" value="ECO:0007669"/>
    <property type="project" value="InterPro"/>
</dbReference>
<dbReference type="GO" id="GO:0004252">
    <property type="term" value="F:serine-type endopeptidase activity"/>
    <property type="evidence" value="ECO:0007669"/>
    <property type="project" value="InterPro"/>
</dbReference>
<proteinExistence type="predicted"/>
<keyword evidence="4" id="KW-1015">Disulfide bond</keyword>
<dbReference type="InterPro" id="IPR001254">
    <property type="entry name" value="Trypsin_dom"/>
</dbReference>
<dbReference type="SMART" id="SM00237">
    <property type="entry name" value="Calx_beta"/>
    <property type="match status" value="1"/>
</dbReference>
<dbReference type="SUPFAM" id="SSF141072">
    <property type="entry name" value="CalX-like"/>
    <property type="match status" value="1"/>
</dbReference>
<reference evidence="6 7" key="1">
    <citation type="submission" date="2020-04" db="EMBL/GenBank/DDBJ databases">
        <title>Complete genome of a Psychrophilic, Marine, Gas Vacuolate Bacterium Polaromonas vacuolata KCTC 22033T.</title>
        <authorList>
            <person name="Hwang K."/>
            <person name="Kim K.M."/>
        </authorList>
    </citation>
    <scope>NUCLEOTIDE SEQUENCE [LARGE SCALE GENOMIC DNA]</scope>
    <source>
        <strain evidence="6 7">KCTC 22033</strain>
    </source>
</reference>
<dbReference type="SUPFAM" id="SSF50494">
    <property type="entry name" value="Trypsin-like serine proteases"/>
    <property type="match status" value="1"/>
</dbReference>
<dbReference type="GO" id="GO:0016020">
    <property type="term" value="C:membrane"/>
    <property type="evidence" value="ECO:0007669"/>
    <property type="project" value="InterPro"/>
</dbReference>
<dbReference type="InterPro" id="IPR043504">
    <property type="entry name" value="Peptidase_S1_PA_chymotrypsin"/>
</dbReference>
<dbReference type="InterPro" id="IPR038081">
    <property type="entry name" value="CalX-like_sf"/>
</dbReference>
<dbReference type="RefSeq" id="WP_168921127.1">
    <property type="nucleotide sequence ID" value="NZ_CP051461.1"/>
</dbReference>
<evidence type="ECO:0000256" key="1">
    <source>
        <dbReference type="ARBA" id="ARBA00022729"/>
    </source>
</evidence>
<dbReference type="Gene3D" id="2.40.10.10">
    <property type="entry name" value="Trypsin-like serine proteases"/>
    <property type="match status" value="1"/>
</dbReference>
<evidence type="ECO:0000313" key="6">
    <source>
        <dbReference type="EMBL" id="QJC55229.1"/>
    </source>
</evidence>
<dbReference type="InterPro" id="IPR009003">
    <property type="entry name" value="Peptidase_S1_PA"/>
</dbReference>
<dbReference type="Pfam" id="PF03160">
    <property type="entry name" value="Calx-beta"/>
    <property type="match status" value="1"/>
</dbReference>
<sequence length="402" mass="42188">MVTTTASPSDSRYSTSPGKGFDGVVRVSVDGFFGSGTLLFDGRAVLTAAHLFEGRSGNATVSFETSSGTQAVNASNVIVHPDYVGSQVNNDLALVWLSGSPPTDANRYNLYRDSNEIGQVFTLVGYGRTGTGSTGTSSNSSSTPIRLKAANQFDDDASGLKASLGASMAFSPLPGSQLIADFDDGTTTHDALGRLINVNNTGLGLNEGLIAPGDSGGPAFLSGLLAGVASYTARLISSNGTSPDIDSVINSSFGEIAAWQRVSHYQQWIDQSIRSRLPNAPIKPEDVQKTVVEGNSGTSYAYFLLQFTGVRSDASKTLSVDYATRDGTAMANSDYIEVHGRLNLYPGENQAVIPVEIIGDTVPEPTEFFYLDVTNPVGGSFGEGVVKLTAVRTILDNDGFMG</sequence>
<accession>A0A6H2H5V0</accession>
<keyword evidence="3" id="KW-0106">Calcium</keyword>
<dbReference type="AlphaFoldDB" id="A0A6H2H5V0"/>
<protein>
    <recommendedName>
        <fullName evidence="5">Peptidase S1 domain-containing protein</fullName>
    </recommendedName>
</protein>
<organism evidence="6 7">
    <name type="scientific">Polaromonas vacuolata</name>
    <dbReference type="NCBI Taxonomy" id="37448"/>
    <lineage>
        <taxon>Bacteria</taxon>
        <taxon>Pseudomonadati</taxon>
        <taxon>Pseudomonadota</taxon>
        <taxon>Betaproteobacteria</taxon>
        <taxon>Burkholderiales</taxon>
        <taxon>Comamonadaceae</taxon>
        <taxon>Polaromonas</taxon>
    </lineage>
</organism>
<evidence type="ECO:0000256" key="3">
    <source>
        <dbReference type="ARBA" id="ARBA00022837"/>
    </source>
</evidence>
<keyword evidence="2" id="KW-0677">Repeat</keyword>
<dbReference type="InterPro" id="IPR003644">
    <property type="entry name" value="Calx_beta"/>
</dbReference>
<dbReference type="KEGG" id="pvac:HC248_00507"/>
<dbReference type="EMBL" id="CP051461">
    <property type="protein sequence ID" value="QJC55229.1"/>
    <property type="molecule type" value="Genomic_DNA"/>
</dbReference>
<keyword evidence="1" id="KW-0732">Signal</keyword>
<dbReference type="PANTHER" id="PTHR24276">
    <property type="entry name" value="POLYSERASE-RELATED"/>
    <property type="match status" value="1"/>
</dbReference>
<dbReference type="Proteomes" id="UP000502041">
    <property type="component" value="Chromosome"/>
</dbReference>
<evidence type="ECO:0000313" key="7">
    <source>
        <dbReference type="Proteomes" id="UP000502041"/>
    </source>
</evidence>
<gene>
    <name evidence="6" type="ORF">HC248_00507</name>
</gene>
<dbReference type="GO" id="GO:0007154">
    <property type="term" value="P:cell communication"/>
    <property type="evidence" value="ECO:0007669"/>
    <property type="project" value="InterPro"/>
</dbReference>
<keyword evidence="7" id="KW-1185">Reference proteome</keyword>
<evidence type="ECO:0000259" key="5">
    <source>
        <dbReference type="PROSITE" id="PS50240"/>
    </source>
</evidence>
<dbReference type="PANTHER" id="PTHR24276:SF98">
    <property type="entry name" value="FI18310P1-RELATED"/>
    <property type="match status" value="1"/>
</dbReference>
<dbReference type="PROSITE" id="PS50240">
    <property type="entry name" value="TRYPSIN_DOM"/>
    <property type="match status" value="1"/>
</dbReference>
<dbReference type="Gene3D" id="2.60.40.2030">
    <property type="match status" value="1"/>
</dbReference>
<dbReference type="InterPro" id="IPR050430">
    <property type="entry name" value="Peptidase_S1"/>
</dbReference>
<name>A0A6H2H5V0_9BURK</name>
<dbReference type="Pfam" id="PF00089">
    <property type="entry name" value="Trypsin"/>
    <property type="match status" value="1"/>
</dbReference>
<dbReference type="SMART" id="SM00020">
    <property type="entry name" value="Tryp_SPc"/>
    <property type="match status" value="1"/>
</dbReference>
<evidence type="ECO:0000256" key="2">
    <source>
        <dbReference type="ARBA" id="ARBA00022737"/>
    </source>
</evidence>